<evidence type="ECO:0000313" key="10">
    <source>
        <dbReference type="Proteomes" id="UP000242180"/>
    </source>
</evidence>
<dbReference type="OrthoDB" id="10021397at2759"/>
<dbReference type="GO" id="GO:0005886">
    <property type="term" value="C:plasma membrane"/>
    <property type="evidence" value="ECO:0007669"/>
    <property type="project" value="TreeGrafter"/>
</dbReference>
<sequence length="603" mass="65545">MGSKSSKPAPSRDERTPLLDDGNHLQPPVDYHTGRRPGDDSSLYDNEDDRITILTSNPPSILSSTPDLEPTKSNAEEEDIVASRLNGASLATILSGLCVGVSLSSLDASIVATIYTQIGTEFKRSNEIIWIATAYMLSYTALQPLYGRISDVFGRKTALLFATALFFFGSLFCGAAQSLWGLVIARCIAGMGGGGVNTLTSVICSDLVPLRERGKYQGYCNIAYGVGSAVGAPLGGFITDSFGWRFCFYINLPFLLVTFYVAGYVMTNYNIQERADKTTFWQRLKLIDFAGAVTIVGATVAFVLAASLGGNIRPWTDPFVLSCFAASMVLVVIFGLVEARVALYPLMPWAVVTSRTPLACSLTNFWLMMCSMASTYTLPLYLQGLMGDSPTRAGIFFIPRICLMSLGSLSAGWYMSRTGEYRKATTLSAGLLTLAMMGYITLTPATSNAFFVPCLLLDGFSVGFILTTALIAMLNCVGPQVILTAMNWLIFAEMATITSMSYLFRSVGGVIGISASSAIFQAVVKRLLVERITGPDADTYIEIARQSMNEIRELLPNHILEIVLDIYQIAIRYTFAALAGMALCCFISSLFIQHFDLQTKVRK</sequence>
<feature type="transmembrane region" description="Helical" evidence="7">
    <location>
        <begin position="319"/>
        <end position="337"/>
    </location>
</feature>
<comment type="caution">
    <text evidence="9">The sequence shown here is derived from an EMBL/GenBank/DDBJ whole genome shotgun (WGS) entry which is preliminary data.</text>
</comment>
<feature type="transmembrane region" description="Helical" evidence="7">
    <location>
        <begin position="394"/>
        <end position="414"/>
    </location>
</feature>
<evidence type="ECO:0000259" key="8">
    <source>
        <dbReference type="PROSITE" id="PS50850"/>
    </source>
</evidence>
<feature type="transmembrane region" description="Helical" evidence="7">
    <location>
        <begin position="570"/>
        <end position="592"/>
    </location>
</feature>
<evidence type="ECO:0000256" key="5">
    <source>
        <dbReference type="ARBA" id="ARBA00023136"/>
    </source>
</evidence>
<dbReference type="Gene3D" id="1.20.1250.20">
    <property type="entry name" value="MFS general substrate transporter like domains"/>
    <property type="match status" value="1"/>
</dbReference>
<feature type="transmembrane region" description="Helical" evidence="7">
    <location>
        <begin position="426"/>
        <end position="442"/>
    </location>
</feature>
<feature type="transmembrane region" description="Helical" evidence="7">
    <location>
        <begin position="128"/>
        <end position="146"/>
    </location>
</feature>
<dbReference type="PROSITE" id="PS50850">
    <property type="entry name" value="MFS"/>
    <property type="match status" value="1"/>
</dbReference>
<reference evidence="9 10" key="1">
    <citation type="submission" date="2016-07" db="EMBL/GenBank/DDBJ databases">
        <title>Pervasive Adenine N6-methylation of Active Genes in Fungi.</title>
        <authorList>
            <consortium name="DOE Joint Genome Institute"/>
            <person name="Mondo S.J."/>
            <person name="Dannebaum R.O."/>
            <person name="Kuo R.C."/>
            <person name="Labutti K."/>
            <person name="Haridas S."/>
            <person name="Kuo A."/>
            <person name="Salamov A."/>
            <person name="Ahrendt S.R."/>
            <person name="Lipzen A."/>
            <person name="Sullivan W."/>
            <person name="Andreopoulos W.B."/>
            <person name="Clum A."/>
            <person name="Lindquist E."/>
            <person name="Daum C."/>
            <person name="Ramamoorthy G.K."/>
            <person name="Gryganskyi A."/>
            <person name="Culley D."/>
            <person name="Magnuson J.K."/>
            <person name="James T.Y."/>
            <person name="O'Malley M.A."/>
            <person name="Stajich J.E."/>
            <person name="Spatafora J.W."/>
            <person name="Visel A."/>
            <person name="Grigoriev I.V."/>
        </authorList>
    </citation>
    <scope>NUCLEOTIDE SEQUENCE [LARGE SCALE GENOMIC DNA]</scope>
    <source>
        <strain evidence="9 10">NRRL 2496</strain>
    </source>
</reference>
<feature type="domain" description="Major facilitator superfamily (MFS) profile" evidence="8">
    <location>
        <begin position="93"/>
        <end position="600"/>
    </location>
</feature>
<feature type="transmembrane region" description="Helical" evidence="7">
    <location>
        <begin position="216"/>
        <end position="236"/>
    </location>
</feature>
<dbReference type="Pfam" id="PF07690">
    <property type="entry name" value="MFS_1"/>
    <property type="match status" value="1"/>
</dbReference>
<gene>
    <name evidence="9" type="ORF">BCR43DRAFT_501386</name>
</gene>
<dbReference type="AlphaFoldDB" id="A0A1X2HVM8"/>
<keyword evidence="3 7" id="KW-0812">Transmembrane</keyword>
<feature type="compositionally biased region" description="Polar residues" evidence="6">
    <location>
        <begin position="53"/>
        <end position="66"/>
    </location>
</feature>
<feature type="transmembrane region" description="Helical" evidence="7">
    <location>
        <begin position="502"/>
        <end position="524"/>
    </location>
</feature>
<dbReference type="GO" id="GO:0000329">
    <property type="term" value="C:fungal-type vacuole membrane"/>
    <property type="evidence" value="ECO:0007669"/>
    <property type="project" value="TreeGrafter"/>
</dbReference>
<dbReference type="InterPro" id="IPR020846">
    <property type="entry name" value="MFS_dom"/>
</dbReference>
<dbReference type="SUPFAM" id="SSF103473">
    <property type="entry name" value="MFS general substrate transporter"/>
    <property type="match status" value="1"/>
</dbReference>
<feature type="transmembrane region" description="Helical" evidence="7">
    <location>
        <begin position="93"/>
        <end position="116"/>
    </location>
</feature>
<dbReference type="GO" id="GO:0012505">
    <property type="term" value="C:endomembrane system"/>
    <property type="evidence" value="ECO:0007669"/>
    <property type="project" value="UniProtKB-SubCell"/>
</dbReference>
<evidence type="ECO:0000256" key="3">
    <source>
        <dbReference type="ARBA" id="ARBA00022692"/>
    </source>
</evidence>
<name>A0A1X2HVM8_SYNRA</name>
<dbReference type="InterPro" id="IPR011701">
    <property type="entry name" value="MFS"/>
</dbReference>
<dbReference type="InParanoid" id="A0A1X2HVM8"/>
<dbReference type="PANTHER" id="PTHR23501:SF191">
    <property type="entry name" value="VACUOLAR BASIC AMINO ACID TRANSPORTER 4"/>
    <property type="match status" value="1"/>
</dbReference>
<evidence type="ECO:0000256" key="4">
    <source>
        <dbReference type="ARBA" id="ARBA00022989"/>
    </source>
</evidence>
<feature type="transmembrane region" description="Helical" evidence="7">
    <location>
        <begin position="242"/>
        <end position="265"/>
    </location>
</feature>
<evidence type="ECO:0000256" key="6">
    <source>
        <dbReference type="SAM" id="MobiDB-lite"/>
    </source>
</evidence>
<dbReference type="Proteomes" id="UP000242180">
    <property type="component" value="Unassembled WGS sequence"/>
</dbReference>
<feature type="transmembrane region" description="Helical" evidence="7">
    <location>
        <begin position="286"/>
        <end position="307"/>
    </location>
</feature>
<keyword evidence="4 7" id="KW-1133">Transmembrane helix</keyword>
<dbReference type="PANTHER" id="PTHR23501">
    <property type="entry name" value="MAJOR FACILITATOR SUPERFAMILY"/>
    <property type="match status" value="1"/>
</dbReference>
<dbReference type="FunCoup" id="A0A1X2HVM8">
    <property type="interactions" value="35"/>
</dbReference>
<dbReference type="OMA" id="CTLIAMH"/>
<dbReference type="Gene3D" id="1.20.1720.10">
    <property type="entry name" value="Multidrug resistance protein D"/>
    <property type="match status" value="1"/>
</dbReference>
<evidence type="ECO:0000256" key="7">
    <source>
        <dbReference type="SAM" id="Phobius"/>
    </source>
</evidence>
<keyword evidence="2" id="KW-0813">Transport</keyword>
<evidence type="ECO:0000313" key="9">
    <source>
        <dbReference type="EMBL" id="ORZ03534.1"/>
    </source>
</evidence>
<proteinExistence type="predicted"/>
<evidence type="ECO:0000256" key="2">
    <source>
        <dbReference type="ARBA" id="ARBA00022448"/>
    </source>
</evidence>
<dbReference type="CDD" id="cd17502">
    <property type="entry name" value="MFS_Azr1_MDR_like"/>
    <property type="match status" value="1"/>
</dbReference>
<protein>
    <submittedName>
        <fullName evidence="9">Major facilitator superfamily domain-containing protein</fullName>
    </submittedName>
</protein>
<feature type="region of interest" description="Disordered" evidence="6">
    <location>
        <begin position="1"/>
        <end position="76"/>
    </location>
</feature>
<accession>A0A1X2HVM8</accession>
<keyword evidence="5 7" id="KW-0472">Membrane</keyword>
<comment type="subcellular location">
    <subcellularLocation>
        <location evidence="1">Endomembrane system</location>
        <topology evidence="1">Multi-pass membrane protein</topology>
    </subcellularLocation>
</comment>
<dbReference type="InterPro" id="IPR036259">
    <property type="entry name" value="MFS_trans_sf"/>
</dbReference>
<dbReference type="STRING" id="13706.A0A1X2HVM8"/>
<feature type="compositionally biased region" description="Basic and acidic residues" evidence="6">
    <location>
        <begin position="10"/>
        <end position="23"/>
    </location>
</feature>
<dbReference type="GO" id="GO:0015174">
    <property type="term" value="F:basic amino acid transmembrane transporter activity"/>
    <property type="evidence" value="ECO:0007669"/>
    <property type="project" value="TreeGrafter"/>
</dbReference>
<feature type="transmembrane region" description="Helical" evidence="7">
    <location>
        <begin position="462"/>
        <end position="490"/>
    </location>
</feature>
<keyword evidence="10" id="KW-1185">Reference proteome</keyword>
<organism evidence="9 10">
    <name type="scientific">Syncephalastrum racemosum</name>
    <name type="common">Filamentous fungus</name>
    <dbReference type="NCBI Taxonomy" id="13706"/>
    <lineage>
        <taxon>Eukaryota</taxon>
        <taxon>Fungi</taxon>
        <taxon>Fungi incertae sedis</taxon>
        <taxon>Mucoromycota</taxon>
        <taxon>Mucoromycotina</taxon>
        <taxon>Mucoromycetes</taxon>
        <taxon>Mucorales</taxon>
        <taxon>Syncephalastraceae</taxon>
        <taxon>Syncephalastrum</taxon>
    </lineage>
</organism>
<feature type="transmembrane region" description="Helical" evidence="7">
    <location>
        <begin position="158"/>
        <end position="177"/>
    </location>
</feature>
<evidence type="ECO:0000256" key="1">
    <source>
        <dbReference type="ARBA" id="ARBA00004127"/>
    </source>
</evidence>
<dbReference type="EMBL" id="MCGN01000001">
    <property type="protein sequence ID" value="ORZ03534.1"/>
    <property type="molecule type" value="Genomic_DNA"/>
</dbReference>
<feature type="transmembrane region" description="Helical" evidence="7">
    <location>
        <begin position="358"/>
        <end position="382"/>
    </location>
</feature>